<protein>
    <submittedName>
        <fullName evidence="4">FAD-binding oxidoreductase</fullName>
    </submittedName>
</protein>
<dbReference type="InterPro" id="IPR006076">
    <property type="entry name" value="FAD-dep_OxRdtase"/>
</dbReference>
<dbReference type="Pfam" id="PF01266">
    <property type="entry name" value="DAO"/>
    <property type="match status" value="1"/>
</dbReference>
<accession>A0A4R5K6T2</accession>
<dbReference type="EMBL" id="SMRU01000049">
    <property type="protein sequence ID" value="TDF87875.1"/>
    <property type="molecule type" value="Genomic_DNA"/>
</dbReference>
<keyword evidence="5" id="KW-1185">Reference proteome</keyword>
<name>A0A4R5K6T2_9MICC</name>
<evidence type="ECO:0000313" key="4">
    <source>
        <dbReference type="EMBL" id="TDF87875.1"/>
    </source>
</evidence>
<dbReference type="PANTHER" id="PTHR13847:SF287">
    <property type="entry name" value="FAD-DEPENDENT OXIDOREDUCTASE DOMAIN-CONTAINING PROTEIN 1"/>
    <property type="match status" value="1"/>
</dbReference>
<comment type="caution">
    <text evidence="4">The sequence shown here is derived from an EMBL/GenBank/DDBJ whole genome shotgun (WGS) entry which is preliminary data.</text>
</comment>
<dbReference type="Proteomes" id="UP000295511">
    <property type="component" value="Unassembled WGS sequence"/>
</dbReference>
<dbReference type="AlphaFoldDB" id="A0A4R5K6T2"/>
<evidence type="ECO:0000256" key="2">
    <source>
        <dbReference type="SAM" id="MobiDB-lite"/>
    </source>
</evidence>
<gene>
    <name evidence="4" type="ORF">E1809_24475</name>
</gene>
<dbReference type="Gene3D" id="3.30.9.10">
    <property type="entry name" value="D-Amino Acid Oxidase, subunit A, domain 2"/>
    <property type="match status" value="1"/>
</dbReference>
<proteinExistence type="predicted"/>
<dbReference type="SUPFAM" id="SSF51905">
    <property type="entry name" value="FAD/NAD(P)-binding domain"/>
    <property type="match status" value="1"/>
</dbReference>
<evidence type="ECO:0000259" key="3">
    <source>
        <dbReference type="Pfam" id="PF01266"/>
    </source>
</evidence>
<dbReference type="OrthoDB" id="9806257at2"/>
<keyword evidence="1" id="KW-0560">Oxidoreductase</keyword>
<dbReference type="Gene3D" id="3.50.50.60">
    <property type="entry name" value="FAD/NAD(P)-binding domain"/>
    <property type="match status" value="1"/>
</dbReference>
<reference evidence="4 5" key="1">
    <citation type="submission" date="2019-03" db="EMBL/GenBank/DDBJ databases">
        <title>Whole genome sequence of Arthrobacter sp JH1-1.</title>
        <authorList>
            <person name="Trinh H.N."/>
        </authorList>
    </citation>
    <scope>NUCLEOTIDE SEQUENCE [LARGE SCALE GENOMIC DNA]</scope>
    <source>
        <strain evidence="4 5">JH1-1</strain>
    </source>
</reference>
<dbReference type="RefSeq" id="WP_133206851.1">
    <property type="nucleotide sequence ID" value="NZ_SMRU01000049.1"/>
</dbReference>
<sequence length="409" mass="43130">MKTADAVVIGAGVSGSSIAFRLAQLGLKVVIVDKNGPGSGASGACDKAIFMQSKRPGLHMELAMASRRMYNTLESELEQSVEFESDGGMVVIETPRHMEFMKDFIEKQRNAGISVSLIDGDAAREAQPFLAPHILGASFSPDDADVNPLALNTAFFRAARRHGSVLQTHSEVIAVNTERGKVTSVDTTRGSISTELVINAAGPFAKSVGALSNIDIPVQPRRGTILISESVPKKVRGCVLDAQYIASKHLRSDNDDAPPYGVGFSLGQTVSGNLLIGGSREFAGFDKGNTQDVIATIARHAARIAPELASTRIIRTMTGFRPYTGDGLPIIDWAPETDGYIIAAGHEGDGLALAPLTGQLVADLLKGDGPTHHFLCGLTLGRFATQKTEAPADGPSNIINAAPQLHANA</sequence>
<organism evidence="4 5">
    <name type="scientific">Arthrobacter terricola</name>
    <dbReference type="NCBI Taxonomy" id="2547396"/>
    <lineage>
        <taxon>Bacteria</taxon>
        <taxon>Bacillati</taxon>
        <taxon>Actinomycetota</taxon>
        <taxon>Actinomycetes</taxon>
        <taxon>Micrococcales</taxon>
        <taxon>Micrococcaceae</taxon>
        <taxon>Arthrobacter</taxon>
    </lineage>
</organism>
<feature type="region of interest" description="Disordered" evidence="2">
    <location>
        <begin position="389"/>
        <end position="409"/>
    </location>
</feature>
<dbReference type="SUPFAM" id="SSF54373">
    <property type="entry name" value="FAD-linked reductases, C-terminal domain"/>
    <property type="match status" value="1"/>
</dbReference>
<dbReference type="GO" id="GO:0016491">
    <property type="term" value="F:oxidoreductase activity"/>
    <property type="evidence" value="ECO:0007669"/>
    <property type="project" value="UniProtKB-KW"/>
</dbReference>
<dbReference type="GO" id="GO:0005737">
    <property type="term" value="C:cytoplasm"/>
    <property type="evidence" value="ECO:0007669"/>
    <property type="project" value="TreeGrafter"/>
</dbReference>
<evidence type="ECO:0000256" key="1">
    <source>
        <dbReference type="ARBA" id="ARBA00023002"/>
    </source>
</evidence>
<evidence type="ECO:0000313" key="5">
    <source>
        <dbReference type="Proteomes" id="UP000295511"/>
    </source>
</evidence>
<feature type="domain" description="FAD dependent oxidoreductase" evidence="3">
    <location>
        <begin position="5"/>
        <end position="364"/>
    </location>
</feature>
<dbReference type="InterPro" id="IPR036188">
    <property type="entry name" value="FAD/NAD-bd_sf"/>
</dbReference>
<dbReference type="PANTHER" id="PTHR13847">
    <property type="entry name" value="SARCOSINE DEHYDROGENASE-RELATED"/>
    <property type="match status" value="1"/>
</dbReference>